<feature type="compositionally biased region" description="Basic and acidic residues" evidence="1">
    <location>
        <begin position="52"/>
        <end position="67"/>
    </location>
</feature>
<sequence length="255" mass="27947">MADLDDISARLATRKRPASPDPSSPSSSSSSSSSSTSSSASSSSSSSPVHHSSFDHHNDHDHDHEHVPNNVHHHHHSINNNNNNSNNNTPSTNPSNSSSTSTTTVSTPATDDLSPPFKKQYLQRRQQAKQGSKDFFSQLPVELACFVLSYLPYKSLAAISSVNHHWRALTDQQGQILWYWLCQRHGYLTETTSRVRPSMAALEAAIASPSPSPSLSSPSSSLQAGLKPKRLSITQAKQTRQGFSRALRQSRQWIL</sequence>
<feature type="non-terminal residue" evidence="3">
    <location>
        <position position="255"/>
    </location>
</feature>
<evidence type="ECO:0000256" key="1">
    <source>
        <dbReference type="SAM" id="MobiDB-lite"/>
    </source>
</evidence>
<dbReference type="InterPro" id="IPR001810">
    <property type="entry name" value="F-box_dom"/>
</dbReference>
<dbReference type="OrthoDB" id="674604at2759"/>
<evidence type="ECO:0000313" key="4">
    <source>
        <dbReference type="Proteomes" id="UP000807716"/>
    </source>
</evidence>
<feature type="region of interest" description="Disordered" evidence="1">
    <location>
        <begin position="1"/>
        <end position="116"/>
    </location>
</feature>
<dbReference type="InterPro" id="IPR036047">
    <property type="entry name" value="F-box-like_dom_sf"/>
</dbReference>
<dbReference type="Gene3D" id="1.20.1280.50">
    <property type="match status" value="1"/>
</dbReference>
<feature type="region of interest" description="Disordered" evidence="1">
    <location>
        <begin position="208"/>
        <end position="227"/>
    </location>
</feature>
<organism evidence="3 4">
    <name type="scientific">Actinomortierella ambigua</name>
    <dbReference type="NCBI Taxonomy" id="1343610"/>
    <lineage>
        <taxon>Eukaryota</taxon>
        <taxon>Fungi</taxon>
        <taxon>Fungi incertae sedis</taxon>
        <taxon>Mucoromycota</taxon>
        <taxon>Mortierellomycotina</taxon>
        <taxon>Mortierellomycetes</taxon>
        <taxon>Mortierellales</taxon>
        <taxon>Mortierellaceae</taxon>
        <taxon>Actinomortierella</taxon>
    </lineage>
</organism>
<name>A0A9P6TW47_9FUNG</name>
<dbReference type="Pfam" id="PF12937">
    <property type="entry name" value="F-box-like"/>
    <property type="match status" value="1"/>
</dbReference>
<dbReference type="Proteomes" id="UP000807716">
    <property type="component" value="Unassembled WGS sequence"/>
</dbReference>
<comment type="caution">
    <text evidence="3">The sequence shown here is derived from an EMBL/GenBank/DDBJ whole genome shotgun (WGS) entry which is preliminary data.</text>
</comment>
<feature type="compositionally biased region" description="Low complexity" evidence="1">
    <location>
        <begin position="78"/>
        <end position="108"/>
    </location>
</feature>
<dbReference type="SUPFAM" id="SSF81383">
    <property type="entry name" value="F-box domain"/>
    <property type="match status" value="1"/>
</dbReference>
<reference evidence="3" key="1">
    <citation type="journal article" date="2020" name="Fungal Divers.">
        <title>Resolving the Mortierellaceae phylogeny through synthesis of multi-gene phylogenetics and phylogenomics.</title>
        <authorList>
            <person name="Vandepol N."/>
            <person name="Liber J."/>
            <person name="Desiro A."/>
            <person name="Na H."/>
            <person name="Kennedy M."/>
            <person name="Barry K."/>
            <person name="Grigoriev I.V."/>
            <person name="Miller A.N."/>
            <person name="O'Donnell K."/>
            <person name="Stajich J.E."/>
            <person name="Bonito G."/>
        </authorList>
    </citation>
    <scope>NUCLEOTIDE SEQUENCE</scope>
    <source>
        <strain evidence="3">BC1065</strain>
    </source>
</reference>
<dbReference type="SMART" id="SM00256">
    <property type="entry name" value="FBOX"/>
    <property type="match status" value="1"/>
</dbReference>
<keyword evidence="4" id="KW-1185">Reference proteome</keyword>
<evidence type="ECO:0000259" key="2">
    <source>
        <dbReference type="PROSITE" id="PS50181"/>
    </source>
</evidence>
<feature type="domain" description="F-box" evidence="2">
    <location>
        <begin position="133"/>
        <end position="181"/>
    </location>
</feature>
<accession>A0A9P6TW47</accession>
<dbReference type="AlphaFoldDB" id="A0A9P6TW47"/>
<dbReference type="EMBL" id="JAAAJB010000948">
    <property type="protein sequence ID" value="KAG0249744.1"/>
    <property type="molecule type" value="Genomic_DNA"/>
</dbReference>
<dbReference type="PROSITE" id="PS50181">
    <property type="entry name" value="FBOX"/>
    <property type="match status" value="1"/>
</dbReference>
<feature type="compositionally biased region" description="Low complexity" evidence="1">
    <location>
        <begin position="24"/>
        <end position="51"/>
    </location>
</feature>
<gene>
    <name evidence="3" type="ORF">DFQ27_009812</name>
</gene>
<evidence type="ECO:0000313" key="3">
    <source>
        <dbReference type="EMBL" id="KAG0249744.1"/>
    </source>
</evidence>
<proteinExistence type="predicted"/>
<protein>
    <recommendedName>
        <fullName evidence="2">F-box domain-containing protein</fullName>
    </recommendedName>
</protein>
<feature type="compositionally biased region" description="Low complexity" evidence="1">
    <location>
        <begin position="208"/>
        <end position="222"/>
    </location>
</feature>